<reference evidence="1 2" key="1">
    <citation type="submission" date="2021-06" db="EMBL/GenBank/DDBJ databases">
        <authorList>
            <person name="Palmer J.M."/>
        </authorList>
    </citation>
    <scope>NUCLEOTIDE SEQUENCE [LARGE SCALE GENOMIC DNA]</scope>
    <source>
        <strain evidence="2">if_2019</strain>
        <tissue evidence="1">Muscle</tissue>
    </source>
</reference>
<proteinExistence type="predicted"/>
<accession>A0ABV0TYM4</accession>
<protein>
    <submittedName>
        <fullName evidence="1">Uncharacterized protein</fullName>
    </submittedName>
</protein>
<dbReference type="Proteomes" id="UP001482620">
    <property type="component" value="Unassembled WGS sequence"/>
</dbReference>
<sequence>MTPLALRLRQLHMHMPAILFVVGDYSVIKAPVSCTVADLAELLPPQLLNFRKLSPGLQSPLKTQVGHIFLNRNEWEYSADDQAGSSSVILLSDISQVVRHCSLCKVHYSTETQQHFICFFFGYQLIHFH</sequence>
<organism evidence="1 2">
    <name type="scientific">Ilyodon furcidens</name>
    <name type="common">goldbreast splitfin</name>
    <dbReference type="NCBI Taxonomy" id="33524"/>
    <lineage>
        <taxon>Eukaryota</taxon>
        <taxon>Metazoa</taxon>
        <taxon>Chordata</taxon>
        <taxon>Craniata</taxon>
        <taxon>Vertebrata</taxon>
        <taxon>Euteleostomi</taxon>
        <taxon>Actinopterygii</taxon>
        <taxon>Neopterygii</taxon>
        <taxon>Teleostei</taxon>
        <taxon>Neoteleostei</taxon>
        <taxon>Acanthomorphata</taxon>
        <taxon>Ovalentaria</taxon>
        <taxon>Atherinomorphae</taxon>
        <taxon>Cyprinodontiformes</taxon>
        <taxon>Goodeidae</taxon>
        <taxon>Ilyodon</taxon>
    </lineage>
</organism>
<name>A0ABV0TYM4_9TELE</name>
<evidence type="ECO:0000313" key="2">
    <source>
        <dbReference type="Proteomes" id="UP001482620"/>
    </source>
</evidence>
<keyword evidence="2" id="KW-1185">Reference proteome</keyword>
<comment type="caution">
    <text evidence="1">The sequence shown here is derived from an EMBL/GenBank/DDBJ whole genome shotgun (WGS) entry which is preliminary data.</text>
</comment>
<evidence type="ECO:0000313" key="1">
    <source>
        <dbReference type="EMBL" id="MEQ2237614.1"/>
    </source>
</evidence>
<dbReference type="EMBL" id="JAHRIQ010049344">
    <property type="protein sequence ID" value="MEQ2237614.1"/>
    <property type="molecule type" value="Genomic_DNA"/>
</dbReference>
<gene>
    <name evidence="1" type="ORF">ILYODFUR_024938</name>
</gene>